<dbReference type="EMBL" id="KB007857">
    <property type="protein sequence ID" value="ELR23253.1"/>
    <property type="molecule type" value="Genomic_DNA"/>
</dbReference>
<name>L8HEQ9_ACACF</name>
<dbReference type="KEGG" id="acan:ACA1_068370"/>
<feature type="compositionally biased region" description="Basic and acidic residues" evidence="1">
    <location>
        <begin position="80"/>
        <end position="106"/>
    </location>
</feature>
<proteinExistence type="predicted"/>
<organism evidence="2 3">
    <name type="scientific">Acanthamoeba castellanii (strain ATCC 30010 / Neff)</name>
    <dbReference type="NCBI Taxonomy" id="1257118"/>
    <lineage>
        <taxon>Eukaryota</taxon>
        <taxon>Amoebozoa</taxon>
        <taxon>Discosea</taxon>
        <taxon>Longamoebia</taxon>
        <taxon>Centramoebida</taxon>
        <taxon>Acanthamoebidae</taxon>
        <taxon>Acanthamoeba</taxon>
    </lineage>
</organism>
<gene>
    <name evidence="2" type="ORF">ACA1_068370</name>
</gene>
<feature type="compositionally biased region" description="Basic residues" evidence="1">
    <location>
        <begin position="50"/>
        <end position="66"/>
    </location>
</feature>
<feature type="region of interest" description="Disordered" evidence="1">
    <location>
        <begin position="47"/>
        <end position="138"/>
    </location>
</feature>
<dbReference type="RefSeq" id="XP_004352781.1">
    <property type="nucleotide sequence ID" value="XM_004352729.1"/>
</dbReference>
<dbReference type="Proteomes" id="UP000011083">
    <property type="component" value="Unassembled WGS sequence"/>
</dbReference>
<feature type="region of interest" description="Disordered" evidence="1">
    <location>
        <begin position="307"/>
        <end position="344"/>
    </location>
</feature>
<evidence type="ECO:0000313" key="3">
    <source>
        <dbReference type="Proteomes" id="UP000011083"/>
    </source>
</evidence>
<dbReference type="AlphaFoldDB" id="L8HEQ9"/>
<reference evidence="2 3" key="1">
    <citation type="journal article" date="2013" name="Genome Biol.">
        <title>Genome of Acanthamoeba castellanii highlights extensive lateral gene transfer and early evolution of tyrosine kinase signaling.</title>
        <authorList>
            <person name="Clarke M."/>
            <person name="Lohan A.J."/>
            <person name="Liu B."/>
            <person name="Lagkouvardos I."/>
            <person name="Roy S."/>
            <person name="Zafar N."/>
            <person name="Bertelli C."/>
            <person name="Schilde C."/>
            <person name="Kianianmomeni A."/>
            <person name="Burglin T.R."/>
            <person name="Frech C."/>
            <person name="Turcotte B."/>
            <person name="Kopec K.O."/>
            <person name="Synnott J.M."/>
            <person name="Choo C."/>
            <person name="Paponov I."/>
            <person name="Finkler A."/>
            <person name="Soon Heng Tan C."/>
            <person name="Hutchins A.P."/>
            <person name="Weinmeier T."/>
            <person name="Rattei T."/>
            <person name="Chu J.S."/>
            <person name="Gimenez G."/>
            <person name="Irimia M."/>
            <person name="Rigden D.J."/>
            <person name="Fitzpatrick D.A."/>
            <person name="Lorenzo-Morales J."/>
            <person name="Bateman A."/>
            <person name="Chiu C.H."/>
            <person name="Tang P."/>
            <person name="Hegemann P."/>
            <person name="Fromm H."/>
            <person name="Raoult D."/>
            <person name="Greub G."/>
            <person name="Miranda-Saavedra D."/>
            <person name="Chen N."/>
            <person name="Nash P."/>
            <person name="Ginger M.L."/>
            <person name="Horn M."/>
            <person name="Schaap P."/>
            <person name="Caler L."/>
            <person name="Loftus B."/>
        </authorList>
    </citation>
    <scope>NUCLEOTIDE SEQUENCE [LARGE SCALE GENOMIC DNA]</scope>
    <source>
        <strain evidence="2 3">Neff</strain>
    </source>
</reference>
<dbReference type="VEuPathDB" id="AmoebaDB:ACA1_068370"/>
<dbReference type="GeneID" id="14924226"/>
<evidence type="ECO:0000313" key="2">
    <source>
        <dbReference type="EMBL" id="ELR23253.1"/>
    </source>
</evidence>
<evidence type="ECO:0000256" key="1">
    <source>
        <dbReference type="SAM" id="MobiDB-lite"/>
    </source>
</evidence>
<sequence length="368" mass="40769">MTSSLPLETAESPFKNKNSLGQVLVDGNQLDISNINCYLQLLAQTANKKEKLRRKKRRERREKKKGNSSSKEQRRKARKSERGEGKEKEIEPDLPAEHQQHIKSEHLVTPSTDENGLTLAPTLPSQSGHPNGAMGRRAVSSPMAELAFDHHVTSSFAPPSRSSSWSQFIIDHTQQQQQQEAMSGYMNASPPHVVSNPNYPQQFLHRSSPAALYGNVVGHQPYMQLHPHQQPQHVFDPAAEFIQFMTEHQSCSNPSFTFSSSFSSDALSPITEENFMGFATSIPCGASNQSPFLGQHVASDPMRAQVQMHHHPQQPPPPSNFYPADFGGLLASSTPTSSFGMEPIDDRDGTFASLEFLEAALAQDMRDA</sequence>
<accession>L8HEQ9</accession>
<protein>
    <submittedName>
        <fullName evidence="2">Uncharacterized protein</fullName>
    </submittedName>
</protein>
<keyword evidence="3" id="KW-1185">Reference proteome</keyword>